<name>A0AAW4PQB1_9EURY</name>
<dbReference type="Proteomes" id="UP001430377">
    <property type="component" value="Unassembled WGS sequence"/>
</dbReference>
<proteinExistence type="predicted"/>
<keyword evidence="2" id="KW-1185">Reference proteome</keyword>
<protein>
    <submittedName>
        <fullName evidence="1">Uncharacterized protein</fullName>
    </submittedName>
</protein>
<sequence>MAVTEAGFDVEADTQANTLYLEFSGTLSPAQIKQAAAEALTSARHLSEGFSVINDISAFTPPSPEAAKPIEDAQSELKQMGVGDVVRVVASETSAVTENAFARRSRAAGYEGETAASVAEAERLLH</sequence>
<accession>A0AAW4PQB1</accession>
<organism evidence="1 2">
    <name type="scientific">Haloarcula rubra</name>
    <dbReference type="NCBI Taxonomy" id="2487747"/>
    <lineage>
        <taxon>Archaea</taxon>
        <taxon>Methanobacteriati</taxon>
        <taxon>Methanobacteriota</taxon>
        <taxon>Stenosarchaea group</taxon>
        <taxon>Halobacteria</taxon>
        <taxon>Halobacteriales</taxon>
        <taxon>Haloarculaceae</taxon>
        <taxon>Haloarcula</taxon>
    </lineage>
</organism>
<gene>
    <name evidence="1" type="ORF">EGH21_10250</name>
</gene>
<dbReference type="EMBL" id="RKLR01000003">
    <property type="protein sequence ID" value="MBX0323410.1"/>
    <property type="molecule type" value="Genomic_DNA"/>
</dbReference>
<dbReference type="AlphaFoldDB" id="A0AAW4PQB1"/>
<evidence type="ECO:0000313" key="1">
    <source>
        <dbReference type="EMBL" id="MBX0323410.1"/>
    </source>
</evidence>
<evidence type="ECO:0000313" key="2">
    <source>
        <dbReference type="Proteomes" id="UP001430377"/>
    </source>
</evidence>
<comment type="caution">
    <text evidence="1">The sequence shown here is derived from an EMBL/GenBank/DDBJ whole genome shotgun (WGS) entry which is preliminary data.</text>
</comment>
<dbReference type="RefSeq" id="WP_220618379.1">
    <property type="nucleotide sequence ID" value="NZ_RKLR01000003.1"/>
</dbReference>
<reference evidence="1 2" key="1">
    <citation type="submission" date="2021-06" db="EMBL/GenBank/DDBJ databases">
        <title>Halomicroarcula sp. a new haloarchaeum isolated from saline soil.</title>
        <authorList>
            <person name="Duran-Viseras A."/>
            <person name="Sanchez-Porro C."/>
            <person name="Ventosa A."/>
        </authorList>
    </citation>
    <scope>NUCLEOTIDE SEQUENCE [LARGE SCALE GENOMIC DNA]</scope>
    <source>
        <strain evidence="1 2">F13</strain>
    </source>
</reference>